<dbReference type="InterPro" id="IPR007055">
    <property type="entry name" value="BON_dom"/>
</dbReference>
<dbReference type="HAMAP" id="MF_01890">
    <property type="entry name" value="LpoA"/>
    <property type="match status" value="1"/>
</dbReference>
<dbReference type="InterPro" id="IPR014004">
    <property type="entry name" value="Transpt-assoc_nodulatn_dom_bac"/>
</dbReference>
<feature type="compositionally biased region" description="Low complexity" evidence="8">
    <location>
        <begin position="330"/>
        <end position="339"/>
    </location>
</feature>
<dbReference type="PROSITE" id="PS50914">
    <property type="entry name" value="BON"/>
    <property type="match status" value="2"/>
</dbReference>
<evidence type="ECO:0000256" key="4">
    <source>
        <dbReference type="ARBA" id="ARBA00023136"/>
    </source>
</evidence>
<dbReference type="GO" id="GO:0004553">
    <property type="term" value="F:hydrolase activity, hydrolyzing O-glycosyl compounds"/>
    <property type="evidence" value="ECO:0007669"/>
    <property type="project" value="InterPro"/>
</dbReference>
<feature type="domain" description="BON" evidence="10">
    <location>
        <begin position="844"/>
        <end position="913"/>
    </location>
</feature>
<dbReference type="Pfam" id="PF04972">
    <property type="entry name" value="BON"/>
    <property type="match status" value="2"/>
</dbReference>
<accession>A0A077ZFP3</accession>
<dbReference type="CDD" id="cd06339">
    <property type="entry name" value="PBP1_YraM_LppC_lipoprotein-like"/>
    <property type="match status" value="1"/>
</dbReference>
<sequence length="977" mass="104729">MVPSTFSRLKAARCLPVVLAALIFAGCGTHTPDQSTAYMQGTAQADSAFYLQQMQQSSDDTRINWQLLAIRALVKEGKTGQAVELFNQLPQELNDAQRREKTLLAVEIKLAQKDFAGAQNLLAKITPADLEQNQQARYWQAKIDASQGRPSIDLLRALIAQEPLLGAKEKQQNIDATWQALSSMTQEQANTLVINADENILQGWLDLQRVWFDNRNDPDMMKAGIADWQKRYPNNPGAKMLPTQLVNVKAFKPASTNKIALLLPLNGQAAVFGRTIQQGFEAAKNIGTQPVAAQVAAAPAADVAEQPQPQTVDGVASPAQASVSDLTGEQPAAQPVPVSAPATSTAAVSAPANPSAELKIYDTSSQPLSQILSQVQQDGASIVVGPLLKNNVEELLKSNTPLNVLALNQPENIENRVNICYFALSPEDEARDAARHIRDQGKQAPLVLIPRSSLGDRVANAFAQEWQKLGGGTVLQQKFGSTSELRAGVNGGSGIALTGSPITLRATTDSGMTTNNPTLQTTPTDDQFTNNGGRVDAVYIVATPGEIAFIKPMIAMRNGSQSGATLYASSRSAQGTAGPDFRLEMEGLQYSEIPMLAGGNLPLMQQALSAVNNDYSLARMYAMGVDAWSLANHFSQMRQVQGFEINVPTRSGSPRQLTTKQTGDAWEAQARRWLEGKGLRFIAANVNERGGEIDLIMREGRTTIFVESLLNGNKILCCGNGTSAANAQHFAASMINRFETERPSLPAIALNTDNVVLTAIANDRLHDEVYAKQVRALGHAGDVLLAISTRGNSRDIVKAVEAAVTRDMTIVALTGYDGGELAVGTAAVGTKAATDPRSVGTQVDDGTLEVRVNSALSKDEQIKKEARINVTAYQGKVLLVGQSPNAELSARAKQIAMGVDGANEVYNEIRQGQPIGLGEASNDTWITTKVRSQLLTSDLVKSSNVKVTTENGEVFLMGLVTEREAKAAADIASRHNQ</sequence>
<evidence type="ECO:0000313" key="13">
    <source>
        <dbReference type="Proteomes" id="UP000030665"/>
    </source>
</evidence>
<dbReference type="CDD" id="cd05006">
    <property type="entry name" value="SIS_GmhA"/>
    <property type="match status" value="1"/>
</dbReference>
<dbReference type="AlphaFoldDB" id="A0A077ZFP3"/>
<evidence type="ECO:0000256" key="8">
    <source>
        <dbReference type="SAM" id="MobiDB-lite"/>
    </source>
</evidence>
<feature type="domain" description="SIS" evidence="11">
    <location>
        <begin position="705"/>
        <end position="865"/>
    </location>
</feature>
<dbReference type="InterPro" id="IPR008939">
    <property type="entry name" value="Lytic_TGlycosylase_superhlx_U"/>
</dbReference>
<evidence type="ECO:0000259" key="11">
    <source>
        <dbReference type="PROSITE" id="PS51464"/>
    </source>
</evidence>
<dbReference type="Gene3D" id="3.40.50.2300">
    <property type="match status" value="2"/>
</dbReference>
<evidence type="ECO:0000313" key="12">
    <source>
        <dbReference type="EMBL" id="CDW59151.1"/>
    </source>
</evidence>
<keyword evidence="1 9" id="KW-0732">Signal</keyword>
<reference evidence="12" key="1">
    <citation type="submission" date="2014-01" db="EMBL/GenBank/DDBJ databases">
        <authorList>
            <person name="Aslett M."/>
        </authorList>
    </citation>
    <scope>NUCLEOTIDE SEQUENCE</scope>
</reference>
<evidence type="ECO:0000256" key="3">
    <source>
        <dbReference type="ARBA" id="ARBA00022984"/>
    </source>
</evidence>
<feature type="chain" id="PRO_5001728716" evidence="9">
    <location>
        <begin position="21"/>
        <end position="977"/>
    </location>
</feature>
<dbReference type="GO" id="GO:0006281">
    <property type="term" value="P:DNA repair"/>
    <property type="evidence" value="ECO:0007669"/>
    <property type="project" value="UniProtKB-ARBA"/>
</dbReference>
<dbReference type="SUPFAM" id="SSF48435">
    <property type="entry name" value="Bacterial muramidases"/>
    <property type="match status" value="1"/>
</dbReference>
<keyword evidence="6" id="KW-0998">Cell outer membrane</keyword>
<dbReference type="GO" id="GO:0008360">
    <property type="term" value="P:regulation of cell shape"/>
    <property type="evidence" value="ECO:0007669"/>
    <property type="project" value="UniProtKB-KW"/>
</dbReference>
<dbReference type="SMART" id="SM00749">
    <property type="entry name" value="BON"/>
    <property type="match status" value="2"/>
</dbReference>
<organism evidence="12 13">
    <name type="scientific">Trichuris trichiura</name>
    <name type="common">Whipworm</name>
    <name type="synonym">Trichocephalus trichiurus</name>
    <dbReference type="NCBI Taxonomy" id="36087"/>
    <lineage>
        <taxon>Eukaryota</taxon>
        <taxon>Metazoa</taxon>
        <taxon>Ecdysozoa</taxon>
        <taxon>Nematoda</taxon>
        <taxon>Enoplea</taxon>
        <taxon>Dorylaimia</taxon>
        <taxon>Trichinellida</taxon>
        <taxon>Trichuridae</taxon>
        <taxon>Trichuris</taxon>
    </lineage>
</organism>
<evidence type="ECO:0000256" key="6">
    <source>
        <dbReference type="ARBA" id="ARBA00023237"/>
    </source>
</evidence>
<dbReference type="InterPro" id="IPR046348">
    <property type="entry name" value="SIS_dom_sf"/>
</dbReference>
<gene>
    <name evidence="12" type="ORF">TTRE_0000748101</name>
</gene>
<dbReference type="NCBIfam" id="TIGR00252">
    <property type="entry name" value="YraN family protein"/>
    <property type="match status" value="1"/>
</dbReference>
<feature type="domain" description="BON" evidence="10">
    <location>
        <begin position="922"/>
        <end position="977"/>
    </location>
</feature>
<feature type="signal peptide" evidence="9">
    <location>
        <begin position="1"/>
        <end position="20"/>
    </location>
</feature>
<dbReference type="PROSITE" id="PS51464">
    <property type="entry name" value="SIS"/>
    <property type="match status" value="1"/>
</dbReference>
<keyword evidence="7" id="KW-0449">Lipoprotein</keyword>
<dbReference type="Pfam" id="PF13580">
    <property type="entry name" value="SIS_2"/>
    <property type="match status" value="1"/>
</dbReference>
<dbReference type="SUPFAM" id="SSF53822">
    <property type="entry name" value="Periplasmic binding protein-like I"/>
    <property type="match status" value="1"/>
</dbReference>
<evidence type="ECO:0000256" key="9">
    <source>
        <dbReference type="SAM" id="SignalP"/>
    </source>
</evidence>
<dbReference type="Pfam" id="PF04348">
    <property type="entry name" value="LppC"/>
    <property type="match status" value="2"/>
</dbReference>
<dbReference type="InterPro" id="IPR028082">
    <property type="entry name" value="Peripla_BP_I"/>
</dbReference>
<dbReference type="Proteomes" id="UP000030665">
    <property type="component" value="Unassembled WGS sequence"/>
</dbReference>
<dbReference type="InterPro" id="IPR007443">
    <property type="entry name" value="LpoA"/>
</dbReference>
<dbReference type="EMBL" id="HG806503">
    <property type="protein sequence ID" value="CDW59151.1"/>
    <property type="molecule type" value="Genomic_DNA"/>
</dbReference>
<protein>
    <submittedName>
        <fullName evidence="12">UPF0102 and LppC and SIS 2 and BON domain contain ing protein</fullName>
    </submittedName>
</protein>
<dbReference type="InterPro" id="IPR035461">
    <property type="entry name" value="GmhA/DiaA"/>
</dbReference>
<dbReference type="FunFam" id="1.25.40.10:FF:000199">
    <property type="entry name" value="Penicillin-binding protein activator LpoA"/>
    <property type="match status" value="1"/>
</dbReference>
<keyword evidence="2" id="KW-0133">Cell shape</keyword>
<dbReference type="GO" id="GO:0097367">
    <property type="term" value="F:carbohydrate derivative binding"/>
    <property type="evidence" value="ECO:0007669"/>
    <property type="project" value="InterPro"/>
</dbReference>
<dbReference type="Gene3D" id="3.40.50.10490">
    <property type="entry name" value="Glucose-6-phosphate isomerase like protein, domain 1"/>
    <property type="match status" value="1"/>
</dbReference>
<feature type="compositionally biased region" description="Low complexity" evidence="8">
    <location>
        <begin position="513"/>
        <end position="526"/>
    </location>
</feature>
<feature type="region of interest" description="Disordered" evidence="8">
    <location>
        <begin position="507"/>
        <end position="526"/>
    </location>
</feature>
<keyword evidence="3" id="KW-0573">Peptidoglycan synthesis</keyword>
<keyword evidence="13" id="KW-1185">Reference proteome</keyword>
<dbReference type="FunFam" id="1.25.40.650:FF:000001">
    <property type="entry name" value="Penicillin-binding protein activator LpoA"/>
    <property type="match status" value="1"/>
</dbReference>
<dbReference type="OrthoDB" id="10064079at2759"/>
<dbReference type="Gene3D" id="1.25.40.650">
    <property type="match status" value="1"/>
</dbReference>
<evidence type="ECO:0000256" key="2">
    <source>
        <dbReference type="ARBA" id="ARBA00022960"/>
    </source>
</evidence>
<dbReference type="InterPro" id="IPR003509">
    <property type="entry name" value="UPF0102_YraN-like"/>
</dbReference>
<evidence type="ECO:0000256" key="5">
    <source>
        <dbReference type="ARBA" id="ARBA00023139"/>
    </source>
</evidence>
<reference evidence="12" key="2">
    <citation type="submission" date="2014-03" db="EMBL/GenBank/DDBJ databases">
        <title>The whipworm genome and dual-species transcriptomics of an intimate host-pathogen interaction.</title>
        <authorList>
            <person name="Foth B.J."/>
            <person name="Tsai I.J."/>
            <person name="Reid A.J."/>
            <person name="Bancroft A.J."/>
            <person name="Nichol S."/>
            <person name="Tracey A."/>
            <person name="Holroyd N."/>
            <person name="Cotton J.A."/>
            <person name="Stanley E.J."/>
            <person name="Zarowiecki M."/>
            <person name="Liu J.Z."/>
            <person name="Huckvale T."/>
            <person name="Cooper P.J."/>
            <person name="Grencis R.K."/>
            <person name="Berriman M."/>
        </authorList>
    </citation>
    <scope>NUCLEOTIDE SEQUENCE [LARGE SCALE GENOMIC DNA]</scope>
</reference>
<dbReference type="GO" id="GO:1901135">
    <property type="term" value="P:carbohydrate derivative metabolic process"/>
    <property type="evidence" value="ECO:0007669"/>
    <property type="project" value="InterPro"/>
</dbReference>
<dbReference type="SUPFAM" id="SSF52980">
    <property type="entry name" value="Restriction endonuclease-like"/>
    <property type="match status" value="1"/>
</dbReference>
<dbReference type="InterPro" id="IPR001347">
    <property type="entry name" value="SIS_dom"/>
</dbReference>
<evidence type="ECO:0000256" key="7">
    <source>
        <dbReference type="ARBA" id="ARBA00023288"/>
    </source>
</evidence>
<feature type="region of interest" description="Disordered" evidence="8">
    <location>
        <begin position="302"/>
        <end position="339"/>
    </location>
</feature>
<dbReference type="NCBIfam" id="NF008247">
    <property type="entry name" value="PRK11023.1"/>
    <property type="match status" value="1"/>
</dbReference>
<evidence type="ECO:0000256" key="1">
    <source>
        <dbReference type="ARBA" id="ARBA00022729"/>
    </source>
</evidence>
<dbReference type="InterPro" id="IPR011990">
    <property type="entry name" value="TPR-like_helical_dom_sf"/>
</dbReference>
<dbReference type="InterPro" id="IPR011335">
    <property type="entry name" value="Restrct_endonuc-II-like"/>
</dbReference>
<dbReference type="Gene3D" id="1.25.40.10">
    <property type="entry name" value="Tetratricopeptide repeat domain"/>
    <property type="match status" value="1"/>
</dbReference>
<dbReference type="GO" id="GO:0030234">
    <property type="term" value="F:enzyme regulator activity"/>
    <property type="evidence" value="ECO:0007669"/>
    <property type="project" value="TreeGrafter"/>
</dbReference>
<evidence type="ECO:0000259" key="10">
    <source>
        <dbReference type="PROSITE" id="PS50914"/>
    </source>
</evidence>
<name>A0A077ZFP3_TRITR</name>
<proteinExistence type="inferred from homology"/>
<dbReference type="PANTHER" id="PTHR38038:SF1">
    <property type="entry name" value="PENICILLIN-BINDING PROTEIN ACTIVATOR LPOA"/>
    <property type="match status" value="1"/>
</dbReference>
<keyword evidence="5" id="KW-0564">Palmitate</keyword>
<dbReference type="SUPFAM" id="SSF53697">
    <property type="entry name" value="SIS domain"/>
    <property type="match status" value="1"/>
</dbReference>
<keyword evidence="4" id="KW-0472">Membrane</keyword>
<dbReference type="PANTHER" id="PTHR38038">
    <property type="entry name" value="PENICILLIN-BINDING PROTEIN ACTIVATOR LPOA"/>
    <property type="match status" value="1"/>
</dbReference>